<dbReference type="InterPro" id="IPR046358">
    <property type="entry name" value="Flagellin_C"/>
</dbReference>
<proteinExistence type="inferred from homology"/>
<dbReference type="GO" id="GO:0005198">
    <property type="term" value="F:structural molecule activity"/>
    <property type="evidence" value="ECO:0007669"/>
    <property type="project" value="UniProtKB-UniRule"/>
</dbReference>
<dbReference type="Gene3D" id="6.10.10.10">
    <property type="entry name" value="Flagellar export chaperone, C-terminal domain"/>
    <property type="match status" value="1"/>
</dbReference>
<reference evidence="7" key="1">
    <citation type="submission" date="2024-07" db="EMBL/GenBank/DDBJ databases">
        <authorList>
            <person name="Jiang Y."/>
            <person name="Qin Q."/>
        </authorList>
    </citation>
    <scope>NUCLEOTIDE SEQUENCE</scope>
    <source>
        <strain evidence="7">SD03</strain>
    </source>
</reference>
<name>A0AB39AMU9_9GAMM</name>
<comment type="subcellular location">
    <subcellularLocation>
        <location evidence="4">Secreted</location>
    </subcellularLocation>
    <subcellularLocation>
        <location evidence="4">Bacterial flagellum</location>
    </subcellularLocation>
</comment>
<evidence type="ECO:0000256" key="2">
    <source>
        <dbReference type="ARBA" id="ARBA00022525"/>
    </source>
</evidence>
<dbReference type="AlphaFoldDB" id="A0AB39AMU9"/>
<dbReference type="Gene3D" id="2.170.280.10">
    <property type="entry name" value="f41 fragment of flagellin, middle domain"/>
    <property type="match status" value="1"/>
</dbReference>
<keyword evidence="7" id="KW-0282">Flagellum</keyword>
<dbReference type="EMBL" id="CP162514">
    <property type="protein sequence ID" value="XDH86792.1"/>
    <property type="molecule type" value="Genomic_DNA"/>
</dbReference>
<dbReference type="GO" id="GO:0009288">
    <property type="term" value="C:bacterial-type flagellum"/>
    <property type="evidence" value="ECO:0007669"/>
    <property type="project" value="UniProtKB-SubCell"/>
</dbReference>
<dbReference type="SUPFAM" id="SSF64518">
    <property type="entry name" value="Phase 1 flagellin"/>
    <property type="match status" value="1"/>
</dbReference>
<evidence type="ECO:0000256" key="3">
    <source>
        <dbReference type="ARBA" id="ARBA00023143"/>
    </source>
</evidence>
<dbReference type="InterPro" id="IPR001492">
    <property type="entry name" value="Flagellin"/>
</dbReference>
<evidence type="ECO:0000313" key="7">
    <source>
        <dbReference type="EMBL" id="XDH86792.1"/>
    </source>
</evidence>
<keyword evidence="7" id="KW-0966">Cell projection</keyword>
<keyword evidence="7" id="KW-0969">Cilium</keyword>
<dbReference type="Gene3D" id="1.20.1330.10">
    <property type="entry name" value="f41 fragment of flagellin, N-terminal domain"/>
    <property type="match status" value="1"/>
</dbReference>
<accession>A0AB39AMU9</accession>
<dbReference type="PANTHER" id="PTHR42792:SF2">
    <property type="entry name" value="FLAGELLIN"/>
    <property type="match status" value="1"/>
</dbReference>
<evidence type="ECO:0000256" key="4">
    <source>
        <dbReference type="RuleBase" id="RU362073"/>
    </source>
</evidence>
<dbReference type="InterPro" id="IPR042187">
    <property type="entry name" value="Flagellin_C_sub2"/>
</dbReference>
<dbReference type="PRINTS" id="PR00207">
    <property type="entry name" value="FLAGELLIN"/>
</dbReference>
<sequence>MALSVNTNVASLNGQRNLSKSSMALETSMQRLSSGLRINSAKDDAAGLQIANRLTSQVNGLTVAQRNANDGISMAQTAEGAMQESANILQRMRDLSLQSANGSNSAVDRASLQKEVSALQQELTRIADTTKFGGTSLLDGTFGTKQFQVGANANETINVSLRNVAADSIGAHEIKGPGNAADANTRLGDVQTVNLATNHGTSADTVNINGTDIVIAGGSGAAVIADTINKSGAGVVAEAKIDTSFAGITSSSTGVIEIKKNGAVEKSFDLGTYGGDMERLTSDMQQAGYDAIYDPATKEIAFKATDVDGIDITGTDVSGFTIGGTAVTTVANSFSVSAELNLSSANKIGISGTTANQLFGTGTAAIQSTGGTSSLTSIESVDISGSTSEGAQNAIKAIDAALAQIDAQRADLGAVQNRFGFTIANLANVSENVSASRSRIQDTDYALETATLTKNQIMQQAGTTILSQANQLPQAALSLLGG</sequence>
<evidence type="ECO:0000256" key="1">
    <source>
        <dbReference type="ARBA" id="ARBA00005709"/>
    </source>
</evidence>
<evidence type="ECO:0000259" key="5">
    <source>
        <dbReference type="Pfam" id="PF00669"/>
    </source>
</evidence>
<feature type="domain" description="Flagellin N-terminal" evidence="5">
    <location>
        <begin position="5"/>
        <end position="141"/>
    </location>
</feature>
<comment type="function">
    <text evidence="4">Flagellin is the subunit protein which polymerizes to form the filaments of bacterial flagella.</text>
</comment>
<dbReference type="InterPro" id="IPR001029">
    <property type="entry name" value="Flagellin_N"/>
</dbReference>
<gene>
    <name evidence="7" type="ORF">ABZP26_12070</name>
</gene>
<dbReference type="Pfam" id="PF00700">
    <property type="entry name" value="Flagellin_C"/>
    <property type="match status" value="1"/>
</dbReference>
<comment type="similarity">
    <text evidence="1 4">Belongs to the bacterial flagellin family.</text>
</comment>
<keyword evidence="3 4" id="KW-0975">Bacterial flagellum</keyword>
<organism evidence="7">
    <name type="scientific">Pseudoalteromonas sp. SD03</name>
    <dbReference type="NCBI Taxonomy" id="3231719"/>
    <lineage>
        <taxon>Bacteria</taxon>
        <taxon>Pseudomonadati</taxon>
        <taxon>Pseudomonadota</taxon>
        <taxon>Gammaproteobacteria</taxon>
        <taxon>Alteromonadales</taxon>
        <taxon>Pseudoalteromonadaceae</taxon>
        <taxon>Pseudoalteromonas</taxon>
    </lineage>
</organism>
<dbReference type="GO" id="GO:0005576">
    <property type="term" value="C:extracellular region"/>
    <property type="evidence" value="ECO:0007669"/>
    <property type="project" value="UniProtKB-SubCell"/>
</dbReference>
<protein>
    <recommendedName>
        <fullName evidence="4">Flagellin</fullName>
    </recommendedName>
</protein>
<keyword evidence="2 4" id="KW-0964">Secreted</keyword>
<dbReference type="Pfam" id="PF00669">
    <property type="entry name" value="Flagellin_N"/>
    <property type="match status" value="1"/>
</dbReference>
<evidence type="ECO:0000259" key="6">
    <source>
        <dbReference type="Pfam" id="PF00700"/>
    </source>
</evidence>
<dbReference type="PANTHER" id="PTHR42792">
    <property type="entry name" value="FLAGELLIN"/>
    <property type="match status" value="1"/>
</dbReference>
<dbReference type="RefSeq" id="WP_016899220.1">
    <property type="nucleotide sequence ID" value="NZ_CP162514.1"/>
</dbReference>
<feature type="domain" description="Flagellin C-terminal" evidence="6">
    <location>
        <begin position="395"/>
        <end position="480"/>
    </location>
</feature>
<dbReference type="Gene3D" id="6.10.280.190">
    <property type="match status" value="1"/>
</dbReference>
<dbReference type="Gene3D" id="2.30.220.10">
    <property type="entry name" value="f41 fragment of flagellin, C-terminal domain"/>
    <property type="match status" value="1"/>
</dbReference>